<keyword evidence="4" id="KW-1185">Reference proteome</keyword>
<protein>
    <recommendedName>
        <fullName evidence="2">Tail spike domain-containing protein</fullName>
    </recommendedName>
</protein>
<evidence type="ECO:0000313" key="4">
    <source>
        <dbReference type="Proteomes" id="UP000752012"/>
    </source>
</evidence>
<dbReference type="Proteomes" id="UP000752012">
    <property type="component" value="Unassembled WGS sequence"/>
</dbReference>
<feature type="domain" description="Tail spike" evidence="2">
    <location>
        <begin position="75"/>
        <end position="473"/>
    </location>
</feature>
<comment type="caution">
    <text evidence="3">The sequence shown here is derived from an EMBL/GenBank/DDBJ whole genome shotgun (WGS) entry which is preliminary data.</text>
</comment>
<dbReference type="NCBIfam" id="TIGR01665">
    <property type="entry name" value="put_anti_recept"/>
    <property type="match status" value="1"/>
</dbReference>
<organism evidence="3 4">
    <name type="scientific">Alkalicoccus luteus</name>
    <dbReference type="NCBI Taxonomy" id="1237094"/>
    <lineage>
        <taxon>Bacteria</taxon>
        <taxon>Bacillati</taxon>
        <taxon>Bacillota</taxon>
        <taxon>Bacilli</taxon>
        <taxon>Bacillales</taxon>
        <taxon>Bacillaceae</taxon>
        <taxon>Alkalicoccus</taxon>
    </lineage>
</organism>
<gene>
    <name evidence="3" type="ORF">HCN83_06315</name>
</gene>
<evidence type="ECO:0000259" key="2">
    <source>
        <dbReference type="Pfam" id="PF06605"/>
    </source>
</evidence>
<dbReference type="EMBL" id="JAATHJ010000006">
    <property type="protein sequence ID" value="NJP37201.1"/>
    <property type="molecule type" value="Genomic_DNA"/>
</dbReference>
<proteinExistence type="predicted"/>
<dbReference type="Pfam" id="PF06605">
    <property type="entry name" value="Prophage_tail"/>
    <property type="match status" value="1"/>
</dbReference>
<sequence>MEDAKPIFDDSWREVINGENTFTFSLKAEHGKEILEGYFITFIDDEGHRQLFEIEEIEGRHDESNITNFSCKHAFYELQDEFAPDMRPRRMSAGFFLNHILQDSRFEPGTVHSLGSETMHTIDQSAQQALHENLIDVLGGERRARIAMTGQQITGRYIDLLQRRGSDTGKRIRFGKDARGITRTIDMDNVKTLLRGRGRGEETEDGFGRRLTFAGIEWSTGSRIKASFEQSNISMSTGEDFETNHVNENFGIRSPYFLPHQNETLTFHFDDSEYRVGVWFYDEEKEFREFAGYRTSSPAAVQTGQSGYYRFSLTKQQDGGVIRPGDEDDAGFEIQRSVTRNPINKPLGQDYVEDNDALQQFGRKNSNGSRRHRKGTFEMSDADDPTDLLQGTLDALENAVKPNVTYVVDYIDTYELESDQEDNPYQHERLLLGDTVIIHDDEFVPPLLLEARLTERDKSFTNPENSRGVLSNFIDLHEDDRRLRRIESTLNSKEGVWDDKIPKFVENTQWLEGKINALQNQLIASGAYQQAEVIPNQGFMLENTDAQSEDFGALYLGPGIFALASEQHSNGEWNWRTFGTGKGFTADEINAGRIRTALVEIYGSTNFYWDGDDLWAIDPSDSERYARLRAGELYIKKGAITIERPDGFKVVDDGMLTYDVSVQSADPPLTGPGVQFNDSGYWYTTETDRSQTCQYYSFEHKARYLNFRCFLYVDSGTTAHVTIETGVHSNNDVEVLASATSTNTDASTPSNPDNDPRVRELTVDLGVPDGEQKSVYLRIRSSNGGRAHVRTTRRWLNG</sequence>
<evidence type="ECO:0000313" key="3">
    <source>
        <dbReference type="EMBL" id="NJP37201.1"/>
    </source>
</evidence>
<evidence type="ECO:0000256" key="1">
    <source>
        <dbReference type="SAM" id="MobiDB-lite"/>
    </source>
</evidence>
<dbReference type="RefSeq" id="WP_168005574.1">
    <property type="nucleotide sequence ID" value="NZ_JAATHJ010000006.1"/>
</dbReference>
<reference evidence="3 4" key="1">
    <citation type="submission" date="2020-03" db="EMBL/GenBank/DDBJ databases">
        <title>Assessment of the enzymatic potential of alkaline-tolerant lipase obtained from Bacillus luteus H11 (technogenic soil) for the bioremediation of saline soils contaminated with petroleum substances.</title>
        <authorList>
            <person name="Kalwasinska A."/>
        </authorList>
    </citation>
    <scope>NUCLEOTIDE SEQUENCE [LARGE SCALE GENOMIC DNA]</scope>
    <source>
        <strain evidence="3 4">H11</strain>
    </source>
</reference>
<name>A0A969PRQ9_9BACI</name>
<feature type="region of interest" description="Disordered" evidence="1">
    <location>
        <begin position="360"/>
        <end position="385"/>
    </location>
</feature>
<dbReference type="InterPro" id="IPR007119">
    <property type="entry name" value="Phage_tail_spike_N"/>
</dbReference>
<dbReference type="InterPro" id="IPR010572">
    <property type="entry name" value="Tail_dom"/>
</dbReference>
<accession>A0A969PRQ9</accession>
<dbReference type="AlphaFoldDB" id="A0A969PRQ9"/>